<dbReference type="PANTHER" id="PTHR11070:SF64">
    <property type="entry name" value="ATP-DEPENDENT DNA HELICASE REP"/>
    <property type="match status" value="1"/>
</dbReference>
<keyword evidence="8 11" id="KW-0413">Isomerase</keyword>
<evidence type="ECO:0000256" key="12">
    <source>
        <dbReference type="PROSITE-ProRule" id="PRU00560"/>
    </source>
</evidence>
<feature type="binding site" evidence="12">
    <location>
        <begin position="29"/>
        <end position="36"/>
    </location>
    <ligand>
        <name>ATP</name>
        <dbReference type="ChEBI" id="CHEBI:30616"/>
    </ligand>
</feature>
<dbReference type="NCBIfam" id="TIGR01074">
    <property type="entry name" value="rep"/>
    <property type="match status" value="1"/>
</dbReference>
<comment type="caution">
    <text evidence="15">The sequence shown here is derived from an EMBL/GenBank/DDBJ whole genome shotgun (WGS) entry which is preliminary data.</text>
</comment>
<keyword evidence="2 11" id="KW-0235">DNA replication</keyword>
<name>A0ABU1H965_9GAMM</name>
<evidence type="ECO:0000256" key="10">
    <source>
        <dbReference type="ARBA" id="ARBA00048988"/>
    </source>
</evidence>
<evidence type="ECO:0000256" key="5">
    <source>
        <dbReference type="ARBA" id="ARBA00022806"/>
    </source>
</evidence>
<dbReference type="PROSITE" id="PS51198">
    <property type="entry name" value="UVRD_HELICASE_ATP_BIND"/>
    <property type="match status" value="1"/>
</dbReference>
<keyword evidence="6 11" id="KW-0067">ATP-binding</keyword>
<evidence type="ECO:0000256" key="8">
    <source>
        <dbReference type="ARBA" id="ARBA00023235"/>
    </source>
</evidence>
<dbReference type="CDD" id="cd18807">
    <property type="entry name" value="SF1_C_UvrD"/>
    <property type="match status" value="1"/>
</dbReference>
<evidence type="ECO:0000256" key="7">
    <source>
        <dbReference type="ARBA" id="ARBA00023125"/>
    </source>
</evidence>
<evidence type="ECO:0000313" key="16">
    <source>
        <dbReference type="Proteomes" id="UP001251374"/>
    </source>
</evidence>
<dbReference type="CDD" id="cd17932">
    <property type="entry name" value="DEXQc_UvrD"/>
    <property type="match status" value="1"/>
</dbReference>
<accession>A0ABU1H965</accession>
<dbReference type="EMBL" id="JARWAM010000001">
    <property type="protein sequence ID" value="MDR5904000.1"/>
    <property type="molecule type" value="Genomic_DNA"/>
</dbReference>
<evidence type="ECO:0000256" key="2">
    <source>
        <dbReference type="ARBA" id="ARBA00022705"/>
    </source>
</evidence>
<dbReference type="Gene3D" id="1.10.486.10">
    <property type="entry name" value="PCRA, domain 4"/>
    <property type="match status" value="1"/>
</dbReference>
<evidence type="ECO:0000256" key="9">
    <source>
        <dbReference type="ARBA" id="ARBA00034617"/>
    </source>
</evidence>
<keyword evidence="4 11" id="KW-0378">Hydrolase</keyword>
<dbReference type="EC" id="5.6.2.4" evidence="11"/>
<evidence type="ECO:0000256" key="6">
    <source>
        <dbReference type="ARBA" id="ARBA00022840"/>
    </source>
</evidence>
<evidence type="ECO:0000259" key="13">
    <source>
        <dbReference type="PROSITE" id="PS51198"/>
    </source>
</evidence>
<evidence type="ECO:0000256" key="4">
    <source>
        <dbReference type="ARBA" id="ARBA00022801"/>
    </source>
</evidence>
<feature type="domain" description="UvrD-like helicase ATP-binding" evidence="13">
    <location>
        <begin position="8"/>
        <end position="287"/>
    </location>
</feature>
<evidence type="ECO:0000313" key="15">
    <source>
        <dbReference type="EMBL" id="MDR5904000.1"/>
    </source>
</evidence>
<dbReference type="InterPro" id="IPR013986">
    <property type="entry name" value="DExx_box_DNA_helicase_dom_sf"/>
</dbReference>
<protein>
    <recommendedName>
        <fullName evidence="11">ATP-dependent DNA helicase Rep</fullName>
        <ecNumber evidence="11">5.6.2.4</ecNumber>
    </recommendedName>
    <alternativeName>
        <fullName evidence="11">DNA 3'-5' helicase Rep</fullName>
    </alternativeName>
</protein>
<reference evidence="15 16" key="1">
    <citation type="submission" date="2023-04" db="EMBL/GenBank/DDBJ databases">
        <title>A long-awaited taxogenomic arrangement of the family Halomonadaceae.</title>
        <authorList>
            <person name="De La Haba R."/>
            <person name="Chuvochina M."/>
            <person name="Wittouck S."/>
            <person name="Arahal D.R."/>
            <person name="Sanchez-Porro C."/>
            <person name="Hugenholtz P."/>
            <person name="Ventosa A."/>
        </authorList>
    </citation>
    <scope>NUCLEOTIDE SEQUENCE [LARGE SCALE GENOMIC DNA]</scope>
    <source>
        <strain evidence="15 16">DSM 26770</strain>
    </source>
</reference>
<comment type="similarity">
    <text evidence="1 11">Belongs to the helicase family. UvrD subfamily.</text>
</comment>
<dbReference type="Pfam" id="PF00580">
    <property type="entry name" value="UvrD-helicase"/>
    <property type="match status" value="1"/>
</dbReference>
<dbReference type="HAMAP" id="MF_01920">
    <property type="entry name" value="Helicase_Rep"/>
    <property type="match status" value="1"/>
</dbReference>
<feature type="binding site" evidence="11">
    <location>
        <position position="285"/>
    </location>
    <ligand>
        <name>ATP</name>
        <dbReference type="ChEBI" id="CHEBI:30616"/>
    </ligand>
</feature>
<dbReference type="InterPro" id="IPR014017">
    <property type="entry name" value="DNA_helicase_UvrD-like_C"/>
</dbReference>
<dbReference type="PANTHER" id="PTHR11070">
    <property type="entry name" value="UVRD / RECB / PCRA DNA HELICASE FAMILY MEMBER"/>
    <property type="match status" value="1"/>
</dbReference>
<comment type="subunit">
    <text evidence="11">Homodimer.</text>
</comment>
<dbReference type="GO" id="GO:0016787">
    <property type="term" value="F:hydrolase activity"/>
    <property type="evidence" value="ECO:0007669"/>
    <property type="project" value="UniProtKB-KW"/>
</dbReference>
<comment type="function">
    <text evidence="11">Rep helicase is a single-stranded DNA-dependent ATPase involved in DNA replication; it can initiate unwinding at a nick in the DNA. It binds to the single-stranded DNA and acts in a progressive fashion along the DNA in the 3' to 5' direction.</text>
</comment>
<dbReference type="PROSITE" id="PS51217">
    <property type="entry name" value="UVRD_HELICASE_CTER"/>
    <property type="match status" value="1"/>
</dbReference>
<dbReference type="InterPro" id="IPR000212">
    <property type="entry name" value="DNA_helicase_UvrD/REP"/>
</dbReference>
<proteinExistence type="inferred from homology"/>
<dbReference type="InterPro" id="IPR014016">
    <property type="entry name" value="UvrD-like_ATP-bd"/>
</dbReference>
<sequence>MSIQQRLAKLNPRQQDAVRYIDGPCLVLAGAGSGKTSVITTKIAYLVQECGMSARRIAAVTFTNKAAREMKERVGQMLKGKEGHGLTVSTFHTLGLNIIRGELKALGYKPGFSLFDPEDAKALLRDLMNKDAQVDAEQINAVQGQISQWKNDLVLPGEALSHAADDDQHFAARVYEAYGRHLKAYNAVDFDDLILLPVVLLRDDPEALARWRRKIHYMLVDEYQDTNVSQYLLVKLLMEERKTFTVVGDDDQSIYAWRGARPENLVTLGEDFPRLKVIKLEQNYRSTGTILRAANTLIANNPHVYDKTLWSDMGDGEAIRVVVNRHEEAEAERVASEILTRRIKERAEWRDFAVLYRGNFQARLLELKLQHYQIPYKLSGGTSFFSRNEIKDAMAYLRLLINPADDNAFLRIVNVPRREIGPGTLEKLANYATERSSSLFAACHELGLEQLLPTRAVERLGRFTHFIDGVRLRMDGGDAIHAIRDMLREMDYEAWLYQNASAPTIAERRMANVWILIDQLEKSMQRAPDETGDESIASEDTETDSVEAAISRLVLRDILEQQAEEDDSDRVQLLTMHASKGLEFPHVYLMGWEEELLPHRNAIEAGTVEEERRLAYVGITRARRTLTLTLARQRKSYGELMDCTQSRFLDELPEADLAWEGRADKEDPEKKQARGKDALAGIRSLLN</sequence>
<dbReference type="RefSeq" id="WP_309716166.1">
    <property type="nucleotide sequence ID" value="NZ_JARWAM010000001.1"/>
</dbReference>
<evidence type="ECO:0000256" key="11">
    <source>
        <dbReference type="HAMAP-Rule" id="MF_01920"/>
    </source>
</evidence>
<keyword evidence="3 11" id="KW-0547">Nucleotide-binding</keyword>
<dbReference type="Proteomes" id="UP001251374">
    <property type="component" value="Unassembled WGS sequence"/>
</dbReference>
<dbReference type="GO" id="GO:0003678">
    <property type="term" value="F:DNA helicase activity"/>
    <property type="evidence" value="ECO:0007669"/>
    <property type="project" value="UniProtKB-EC"/>
</dbReference>
<evidence type="ECO:0000256" key="3">
    <source>
        <dbReference type="ARBA" id="ARBA00022741"/>
    </source>
</evidence>
<dbReference type="InterPro" id="IPR027417">
    <property type="entry name" value="P-loop_NTPase"/>
</dbReference>
<keyword evidence="16" id="KW-1185">Reference proteome</keyword>
<feature type="domain" description="UvrD-like helicase C-terminal" evidence="14">
    <location>
        <begin position="288"/>
        <end position="581"/>
    </location>
</feature>
<comment type="catalytic activity">
    <reaction evidence="9 11">
        <text>Couples ATP hydrolysis with the unwinding of duplex DNA by translocating in the 3'-5' direction.</text>
        <dbReference type="EC" id="5.6.2.4"/>
    </reaction>
</comment>
<keyword evidence="5 11" id="KW-0347">Helicase</keyword>
<dbReference type="InterPro" id="IPR005752">
    <property type="entry name" value="Helicase_Rep"/>
</dbReference>
<evidence type="ECO:0000259" key="14">
    <source>
        <dbReference type="PROSITE" id="PS51217"/>
    </source>
</evidence>
<gene>
    <name evidence="11 15" type="primary">rep</name>
    <name evidence="15" type="ORF">QC821_01775</name>
</gene>
<evidence type="ECO:0000256" key="1">
    <source>
        <dbReference type="ARBA" id="ARBA00009922"/>
    </source>
</evidence>
<keyword evidence="7 11" id="KW-0238">DNA-binding</keyword>
<dbReference type="Pfam" id="PF13361">
    <property type="entry name" value="UvrD_C"/>
    <property type="match status" value="1"/>
</dbReference>
<dbReference type="Gene3D" id="3.40.50.300">
    <property type="entry name" value="P-loop containing nucleotide triphosphate hydrolases"/>
    <property type="match status" value="2"/>
</dbReference>
<dbReference type="SUPFAM" id="SSF52540">
    <property type="entry name" value="P-loop containing nucleoside triphosphate hydrolases"/>
    <property type="match status" value="1"/>
</dbReference>
<dbReference type="Gene3D" id="1.10.10.160">
    <property type="match status" value="1"/>
</dbReference>
<comment type="catalytic activity">
    <reaction evidence="10 11">
        <text>ATP + H2O = ADP + phosphate + H(+)</text>
        <dbReference type="Rhea" id="RHEA:13065"/>
        <dbReference type="ChEBI" id="CHEBI:15377"/>
        <dbReference type="ChEBI" id="CHEBI:15378"/>
        <dbReference type="ChEBI" id="CHEBI:30616"/>
        <dbReference type="ChEBI" id="CHEBI:43474"/>
        <dbReference type="ChEBI" id="CHEBI:456216"/>
        <dbReference type="EC" id="5.6.2.4"/>
    </reaction>
</comment>
<organism evidence="15 16">
    <name type="scientific">Franzmannia qiaohouensis</name>
    <dbReference type="NCBI Taxonomy" id="1329370"/>
    <lineage>
        <taxon>Bacteria</taxon>
        <taxon>Pseudomonadati</taxon>
        <taxon>Pseudomonadota</taxon>
        <taxon>Gammaproteobacteria</taxon>
        <taxon>Oceanospirillales</taxon>
        <taxon>Halomonadaceae</taxon>
        <taxon>Franzmannia</taxon>
    </lineage>
</organism>